<name>A0A2P5BWN0_PARAD</name>
<dbReference type="InterPro" id="IPR000863">
    <property type="entry name" value="Sulfotransferase_dom"/>
</dbReference>
<accession>A0A2P5BWN0</accession>
<dbReference type="Proteomes" id="UP000237105">
    <property type="component" value="Unassembled WGS sequence"/>
</dbReference>
<evidence type="ECO:0000313" key="6">
    <source>
        <dbReference type="EMBL" id="PON53161.1"/>
    </source>
</evidence>
<evidence type="ECO:0000256" key="3">
    <source>
        <dbReference type="RuleBase" id="RU361155"/>
    </source>
</evidence>
<dbReference type="Gene3D" id="3.40.50.300">
    <property type="entry name" value="P-loop containing nucleotide triphosphate hydrolases"/>
    <property type="match status" value="1"/>
</dbReference>
<dbReference type="PANTHER" id="PTHR11783">
    <property type="entry name" value="SULFOTRANSFERASE SULT"/>
    <property type="match status" value="1"/>
</dbReference>
<feature type="domain" description="Sulfotransferase" evidence="5">
    <location>
        <begin position="71"/>
        <end position="181"/>
    </location>
</feature>
<evidence type="ECO:0000256" key="2">
    <source>
        <dbReference type="ARBA" id="ARBA00022679"/>
    </source>
</evidence>
<sequence>MAEAAQYFSSSNGNCSGSSGDDNRSSELVLSQLPKASSWLKSGVTLYQNCWFPSNALPNIISFQKQFKADDQDIILASNPKSGTTWLKALLFSILNRTDCSPSNTPLLTSNPHQLVPSFEFTFYSNPKRHDLNVMSSPRLVSTHIPYSSFPDSIKHSKCHIVYICRNPLDVIVSIWHFVNNGHPDRFWKASLEKPGKVLFLKYEDLKEDTFFQAKRIAEFIGFPFSKEEECNGVIEQILELCSLSKLKELDVNKHGRMRPNFENKLFFRKGKVGDWVNHLSASMVERVDKVMKEKLSDSGLLFKMSR</sequence>
<evidence type="ECO:0000313" key="7">
    <source>
        <dbReference type="Proteomes" id="UP000237105"/>
    </source>
</evidence>
<feature type="domain" description="Sulfotransferase" evidence="5">
    <location>
        <begin position="185"/>
        <end position="300"/>
    </location>
</feature>
<feature type="compositionally biased region" description="Low complexity" evidence="4">
    <location>
        <begin position="9"/>
        <end position="20"/>
    </location>
</feature>
<dbReference type="EMBL" id="JXTB01000210">
    <property type="protein sequence ID" value="PON53161.1"/>
    <property type="molecule type" value="Genomic_DNA"/>
</dbReference>
<dbReference type="Pfam" id="PF00685">
    <property type="entry name" value="Sulfotransfer_1"/>
    <property type="match status" value="2"/>
</dbReference>
<feature type="region of interest" description="Disordered" evidence="4">
    <location>
        <begin position="1"/>
        <end position="21"/>
    </location>
</feature>
<protein>
    <recommendedName>
        <fullName evidence="3">Sulfotransferase</fullName>
        <ecNumber evidence="3">2.8.2.-</ecNumber>
    </recommendedName>
</protein>
<dbReference type="SUPFAM" id="SSF52540">
    <property type="entry name" value="P-loop containing nucleoside triphosphate hydrolases"/>
    <property type="match status" value="1"/>
</dbReference>
<gene>
    <name evidence="6" type="ORF">PanWU01x14_203920</name>
</gene>
<dbReference type="OrthoDB" id="205623at2759"/>
<comment type="caution">
    <text evidence="6">The sequence shown here is derived from an EMBL/GenBank/DDBJ whole genome shotgun (WGS) entry which is preliminary data.</text>
</comment>
<dbReference type="InterPro" id="IPR027417">
    <property type="entry name" value="P-loop_NTPase"/>
</dbReference>
<organism evidence="6 7">
    <name type="scientific">Parasponia andersonii</name>
    <name type="common">Sponia andersonii</name>
    <dbReference type="NCBI Taxonomy" id="3476"/>
    <lineage>
        <taxon>Eukaryota</taxon>
        <taxon>Viridiplantae</taxon>
        <taxon>Streptophyta</taxon>
        <taxon>Embryophyta</taxon>
        <taxon>Tracheophyta</taxon>
        <taxon>Spermatophyta</taxon>
        <taxon>Magnoliopsida</taxon>
        <taxon>eudicotyledons</taxon>
        <taxon>Gunneridae</taxon>
        <taxon>Pentapetalae</taxon>
        <taxon>rosids</taxon>
        <taxon>fabids</taxon>
        <taxon>Rosales</taxon>
        <taxon>Cannabaceae</taxon>
        <taxon>Parasponia</taxon>
    </lineage>
</organism>
<proteinExistence type="inferred from homology"/>
<evidence type="ECO:0000256" key="1">
    <source>
        <dbReference type="ARBA" id="ARBA00005771"/>
    </source>
</evidence>
<keyword evidence="7" id="KW-1185">Reference proteome</keyword>
<dbReference type="AlphaFoldDB" id="A0A2P5BWN0"/>
<dbReference type="GO" id="GO:0008146">
    <property type="term" value="F:sulfotransferase activity"/>
    <property type="evidence" value="ECO:0007669"/>
    <property type="project" value="InterPro"/>
</dbReference>
<keyword evidence="2 3" id="KW-0808">Transferase</keyword>
<evidence type="ECO:0000256" key="4">
    <source>
        <dbReference type="SAM" id="MobiDB-lite"/>
    </source>
</evidence>
<comment type="similarity">
    <text evidence="1 3">Belongs to the sulfotransferase 1 family.</text>
</comment>
<evidence type="ECO:0000259" key="5">
    <source>
        <dbReference type="Pfam" id="PF00685"/>
    </source>
</evidence>
<reference evidence="7" key="1">
    <citation type="submission" date="2016-06" db="EMBL/GenBank/DDBJ databases">
        <title>Parallel loss of symbiosis genes in relatives of nitrogen-fixing non-legume Parasponia.</title>
        <authorList>
            <person name="Van Velzen R."/>
            <person name="Holmer R."/>
            <person name="Bu F."/>
            <person name="Rutten L."/>
            <person name="Van Zeijl A."/>
            <person name="Liu W."/>
            <person name="Santuari L."/>
            <person name="Cao Q."/>
            <person name="Sharma T."/>
            <person name="Shen D."/>
            <person name="Roswanjaya Y."/>
            <person name="Wardhani T."/>
            <person name="Kalhor M.S."/>
            <person name="Jansen J."/>
            <person name="Van den Hoogen J."/>
            <person name="Gungor B."/>
            <person name="Hartog M."/>
            <person name="Hontelez J."/>
            <person name="Verver J."/>
            <person name="Yang W.-C."/>
            <person name="Schijlen E."/>
            <person name="Repin R."/>
            <person name="Schilthuizen M."/>
            <person name="Schranz E."/>
            <person name="Heidstra R."/>
            <person name="Miyata K."/>
            <person name="Fedorova E."/>
            <person name="Kohlen W."/>
            <person name="Bisseling T."/>
            <person name="Smit S."/>
            <person name="Geurts R."/>
        </authorList>
    </citation>
    <scope>NUCLEOTIDE SEQUENCE [LARGE SCALE GENOMIC DNA]</scope>
    <source>
        <strain evidence="7">cv. WU1-14</strain>
    </source>
</reference>
<dbReference type="STRING" id="3476.A0A2P5BWN0"/>
<dbReference type="EC" id="2.8.2.-" evidence="3"/>